<name>A0A7X2IQH1_9BURK</name>
<dbReference type="RefSeq" id="WP_154377358.1">
    <property type="nucleotide sequence ID" value="NZ_WKJJ01000013.1"/>
</dbReference>
<dbReference type="SMART" id="SM00421">
    <property type="entry name" value="HTH_LUXR"/>
    <property type="match status" value="1"/>
</dbReference>
<dbReference type="PROSITE" id="PS50110">
    <property type="entry name" value="RESPONSE_REGULATORY"/>
    <property type="match status" value="1"/>
</dbReference>
<evidence type="ECO:0000259" key="4">
    <source>
        <dbReference type="PROSITE" id="PS50110"/>
    </source>
</evidence>
<dbReference type="SUPFAM" id="SSF46894">
    <property type="entry name" value="C-terminal effector domain of the bipartite response regulators"/>
    <property type="match status" value="1"/>
</dbReference>
<dbReference type="Gene3D" id="3.40.50.2300">
    <property type="match status" value="1"/>
</dbReference>
<dbReference type="GO" id="GO:0003677">
    <property type="term" value="F:DNA binding"/>
    <property type="evidence" value="ECO:0007669"/>
    <property type="project" value="UniProtKB-KW"/>
</dbReference>
<gene>
    <name evidence="5" type="ORF">GJ700_20525</name>
</gene>
<feature type="domain" description="HTH luxR-type" evidence="3">
    <location>
        <begin position="136"/>
        <end position="201"/>
    </location>
</feature>
<dbReference type="GO" id="GO:0000160">
    <property type="term" value="P:phosphorelay signal transduction system"/>
    <property type="evidence" value="ECO:0007669"/>
    <property type="project" value="InterPro"/>
</dbReference>
<dbReference type="InterPro" id="IPR011006">
    <property type="entry name" value="CheY-like_superfamily"/>
</dbReference>
<dbReference type="EMBL" id="WKJJ01000013">
    <property type="protein sequence ID" value="MRV74098.1"/>
    <property type="molecule type" value="Genomic_DNA"/>
</dbReference>
<organism evidence="5 6">
    <name type="scientific">Pseudoduganella rivuli</name>
    <dbReference type="NCBI Taxonomy" id="2666085"/>
    <lineage>
        <taxon>Bacteria</taxon>
        <taxon>Pseudomonadati</taxon>
        <taxon>Pseudomonadota</taxon>
        <taxon>Betaproteobacteria</taxon>
        <taxon>Burkholderiales</taxon>
        <taxon>Oxalobacteraceae</taxon>
        <taxon>Telluria group</taxon>
        <taxon>Pseudoduganella</taxon>
    </lineage>
</organism>
<dbReference type="PROSITE" id="PS50043">
    <property type="entry name" value="HTH_LUXR_2"/>
    <property type="match status" value="1"/>
</dbReference>
<proteinExistence type="predicted"/>
<sequence length="203" mass="22051">MADFRDNNKVLIVEDHPLVADATALLLSRMSPALQVTIRHCAVTALATFYSRADWFRVLLDLDVPGAEGLALARKFAQSCGAGKVAIITAHDLPAWRTQASELGILDYIVKASPMHEFTESLARVIGAQGTGNSTKSAATLPLTRRQQDMLCLLRRGYSSKDIANQLRISQGTVDNHISSVLRALRVTNRAHAVAKAIELGYS</sequence>
<evidence type="ECO:0000256" key="1">
    <source>
        <dbReference type="ARBA" id="ARBA00023125"/>
    </source>
</evidence>
<dbReference type="InterPro" id="IPR000792">
    <property type="entry name" value="Tscrpt_reg_LuxR_C"/>
</dbReference>
<dbReference type="PANTHER" id="PTHR45566:SF1">
    <property type="entry name" value="HTH-TYPE TRANSCRIPTIONAL REGULATOR YHJB-RELATED"/>
    <property type="match status" value="1"/>
</dbReference>
<dbReference type="Pfam" id="PF00196">
    <property type="entry name" value="GerE"/>
    <property type="match status" value="1"/>
</dbReference>
<evidence type="ECO:0000259" key="3">
    <source>
        <dbReference type="PROSITE" id="PS50043"/>
    </source>
</evidence>
<evidence type="ECO:0000313" key="5">
    <source>
        <dbReference type="EMBL" id="MRV74098.1"/>
    </source>
</evidence>
<feature type="modified residue" description="4-aspartylphosphate" evidence="2">
    <location>
        <position position="61"/>
    </location>
</feature>
<reference evidence="5 6" key="1">
    <citation type="submission" date="2019-11" db="EMBL/GenBank/DDBJ databases">
        <title>Novel species isolated from a subtropical stream in China.</title>
        <authorList>
            <person name="Lu H."/>
        </authorList>
    </citation>
    <scope>NUCLEOTIDE SEQUENCE [LARGE SCALE GENOMIC DNA]</scope>
    <source>
        <strain evidence="5 6">FT92W</strain>
    </source>
</reference>
<dbReference type="InterPro" id="IPR001789">
    <property type="entry name" value="Sig_transdc_resp-reg_receiver"/>
</dbReference>
<dbReference type="Pfam" id="PF00072">
    <property type="entry name" value="Response_reg"/>
    <property type="match status" value="1"/>
</dbReference>
<feature type="domain" description="Response regulatory" evidence="4">
    <location>
        <begin position="9"/>
        <end position="126"/>
    </location>
</feature>
<evidence type="ECO:0000313" key="6">
    <source>
        <dbReference type="Proteomes" id="UP000446768"/>
    </source>
</evidence>
<accession>A0A7X2IQH1</accession>
<dbReference type="AlphaFoldDB" id="A0A7X2IQH1"/>
<dbReference type="InterPro" id="IPR036388">
    <property type="entry name" value="WH-like_DNA-bd_sf"/>
</dbReference>
<dbReference type="PANTHER" id="PTHR45566">
    <property type="entry name" value="HTH-TYPE TRANSCRIPTIONAL REGULATOR YHJB-RELATED"/>
    <property type="match status" value="1"/>
</dbReference>
<dbReference type="CDD" id="cd06170">
    <property type="entry name" value="LuxR_C_like"/>
    <property type="match status" value="1"/>
</dbReference>
<evidence type="ECO:0000256" key="2">
    <source>
        <dbReference type="PROSITE-ProRule" id="PRU00169"/>
    </source>
</evidence>
<keyword evidence="6" id="KW-1185">Reference proteome</keyword>
<comment type="caution">
    <text evidence="5">The sequence shown here is derived from an EMBL/GenBank/DDBJ whole genome shotgun (WGS) entry which is preliminary data.</text>
</comment>
<dbReference type="Proteomes" id="UP000446768">
    <property type="component" value="Unassembled WGS sequence"/>
</dbReference>
<dbReference type="SUPFAM" id="SSF52172">
    <property type="entry name" value="CheY-like"/>
    <property type="match status" value="1"/>
</dbReference>
<keyword evidence="2" id="KW-0597">Phosphoprotein</keyword>
<keyword evidence="1" id="KW-0238">DNA-binding</keyword>
<dbReference type="GO" id="GO:0006355">
    <property type="term" value="P:regulation of DNA-templated transcription"/>
    <property type="evidence" value="ECO:0007669"/>
    <property type="project" value="InterPro"/>
</dbReference>
<protein>
    <submittedName>
        <fullName evidence="5">Response regulator</fullName>
    </submittedName>
</protein>
<dbReference type="Gene3D" id="1.10.10.10">
    <property type="entry name" value="Winged helix-like DNA-binding domain superfamily/Winged helix DNA-binding domain"/>
    <property type="match status" value="1"/>
</dbReference>
<dbReference type="InterPro" id="IPR051015">
    <property type="entry name" value="EvgA-like"/>
</dbReference>
<dbReference type="SMART" id="SM00448">
    <property type="entry name" value="REC"/>
    <property type="match status" value="1"/>
</dbReference>
<dbReference type="PRINTS" id="PR00038">
    <property type="entry name" value="HTHLUXR"/>
</dbReference>
<dbReference type="InterPro" id="IPR016032">
    <property type="entry name" value="Sig_transdc_resp-reg_C-effctor"/>
</dbReference>